<accession>A0A518GTG2</accession>
<dbReference type="NCBIfam" id="TIGR01426">
    <property type="entry name" value="MGT"/>
    <property type="match status" value="1"/>
</dbReference>
<feature type="domain" description="Erythromycin biosynthesis protein CIII-like C-terminal" evidence="4">
    <location>
        <begin position="267"/>
        <end position="373"/>
    </location>
</feature>
<dbReference type="InterPro" id="IPR006326">
    <property type="entry name" value="UDPGT_MGT-like"/>
</dbReference>
<dbReference type="Proteomes" id="UP000315349">
    <property type="component" value="Chromosome"/>
</dbReference>
<evidence type="ECO:0000313" key="5">
    <source>
        <dbReference type="EMBL" id="QDV31876.1"/>
    </source>
</evidence>
<dbReference type="GO" id="GO:0008194">
    <property type="term" value="F:UDP-glycosyltransferase activity"/>
    <property type="evidence" value="ECO:0007669"/>
    <property type="project" value="InterPro"/>
</dbReference>
<proteinExistence type="inferred from homology"/>
<dbReference type="RefSeq" id="WP_145303470.1">
    <property type="nucleotide sequence ID" value="NZ_CP036299.1"/>
</dbReference>
<dbReference type="Gene3D" id="3.40.50.2000">
    <property type="entry name" value="Glycogen Phosphorylase B"/>
    <property type="match status" value="2"/>
</dbReference>
<dbReference type="SUPFAM" id="SSF53756">
    <property type="entry name" value="UDP-Glycosyltransferase/glycogen phosphorylase"/>
    <property type="match status" value="1"/>
</dbReference>
<gene>
    <name evidence="5" type="primary">oleD</name>
    <name evidence="5" type="ORF">Spb1_38220</name>
</gene>
<dbReference type="PANTHER" id="PTHR48043">
    <property type="entry name" value="EG:EG0003.4 PROTEIN-RELATED"/>
    <property type="match status" value="1"/>
</dbReference>
<keyword evidence="6" id="KW-1185">Reference proteome</keyword>
<dbReference type="Pfam" id="PF06722">
    <property type="entry name" value="EryCIII-like_C"/>
    <property type="match status" value="1"/>
</dbReference>
<dbReference type="PANTHER" id="PTHR48043:SF145">
    <property type="entry name" value="FI06409P-RELATED"/>
    <property type="match status" value="1"/>
</dbReference>
<sequence length="405" mass="44692">MAKIAVFTIPAWGHISPTLPVVKQLVEQGEAVHYYISEEYAERVRDATGADVRVVPRLVDHPVDKLPKSLIGLAGLVLQQSSAWLPNAIEPLRDENYDLILFDRVCPWGRFVADILGIPAVSLFCTVLGMVGGGKPSVHLRYLLMELLDVRMYFQFLKARGQLKKRFQLKKLGFLDLLTNTAEKNIVFTCREFLRHPNQPDASYIFVGPSVVEPATVSDLSITSGDRPLVYVSLGTVVDDAPGFYRACIQSFKDCNVTVYMSIGKRTAISDLGPIPANFVVRNFMPQIEILKCADLFISHGGLGSVNESLHFGVPLLMWTQNPEHAYNAGCVVRTGAGAILKDSDLKPDSLRRRTLAALSDDRLKKAALTMKQVYQLAGGPPRAAEVIMNEILHHANRSRIAGGK</sequence>
<dbReference type="GO" id="GO:0016758">
    <property type="term" value="F:hexosyltransferase activity"/>
    <property type="evidence" value="ECO:0007669"/>
    <property type="project" value="InterPro"/>
</dbReference>
<dbReference type="InterPro" id="IPR050271">
    <property type="entry name" value="UDP-glycosyltransferase"/>
</dbReference>
<evidence type="ECO:0000313" key="6">
    <source>
        <dbReference type="Proteomes" id="UP000315349"/>
    </source>
</evidence>
<dbReference type="EMBL" id="CP036299">
    <property type="protein sequence ID" value="QDV31876.1"/>
    <property type="molecule type" value="Genomic_DNA"/>
</dbReference>
<comment type="similarity">
    <text evidence="1">Belongs to the UDP-glycosyltransferase family.</text>
</comment>
<keyword evidence="2 5" id="KW-0328">Glycosyltransferase</keyword>
<name>A0A518GTG2_9PLAN</name>
<dbReference type="InterPro" id="IPR002213">
    <property type="entry name" value="UDP_glucos_trans"/>
</dbReference>
<keyword evidence="3 5" id="KW-0808">Transferase</keyword>
<dbReference type="OrthoDB" id="9805366at2"/>
<evidence type="ECO:0000256" key="3">
    <source>
        <dbReference type="ARBA" id="ARBA00022679"/>
    </source>
</evidence>
<dbReference type="InterPro" id="IPR010610">
    <property type="entry name" value="EryCIII-like_C"/>
</dbReference>
<evidence type="ECO:0000259" key="4">
    <source>
        <dbReference type="Pfam" id="PF06722"/>
    </source>
</evidence>
<dbReference type="FunFam" id="3.40.50.2000:FF:000072">
    <property type="entry name" value="Glycosyl transferase"/>
    <property type="match status" value="1"/>
</dbReference>
<evidence type="ECO:0000256" key="2">
    <source>
        <dbReference type="ARBA" id="ARBA00022676"/>
    </source>
</evidence>
<dbReference type="AlphaFoldDB" id="A0A518GTG2"/>
<organism evidence="5 6">
    <name type="scientific">Planctopirus ephydatiae</name>
    <dbReference type="NCBI Taxonomy" id="2528019"/>
    <lineage>
        <taxon>Bacteria</taxon>
        <taxon>Pseudomonadati</taxon>
        <taxon>Planctomycetota</taxon>
        <taxon>Planctomycetia</taxon>
        <taxon>Planctomycetales</taxon>
        <taxon>Planctomycetaceae</taxon>
        <taxon>Planctopirus</taxon>
    </lineage>
</organism>
<protein>
    <submittedName>
        <fullName evidence="5">Oleandomycin glycosyltransferase</fullName>
        <ecNumber evidence="5">2.4.1.-</ecNumber>
    </submittedName>
</protein>
<dbReference type="CDD" id="cd03784">
    <property type="entry name" value="GT1_Gtf-like"/>
    <property type="match status" value="1"/>
</dbReference>
<evidence type="ECO:0000256" key="1">
    <source>
        <dbReference type="ARBA" id="ARBA00009995"/>
    </source>
</evidence>
<dbReference type="EC" id="2.4.1.-" evidence="5"/>
<dbReference type="KEGG" id="peh:Spb1_38220"/>
<reference evidence="5 6" key="1">
    <citation type="submission" date="2019-02" db="EMBL/GenBank/DDBJ databases">
        <title>Deep-cultivation of Planctomycetes and their phenomic and genomic characterization uncovers novel biology.</title>
        <authorList>
            <person name="Wiegand S."/>
            <person name="Jogler M."/>
            <person name="Boedeker C."/>
            <person name="Pinto D."/>
            <person name="Vollmers J."/>
            <person name="Rivas-Marin E."/>
            <person name="Kohn T."/>
            <person name="Peeters S.H."/>
            <person name="Heuer A."/>
            <person name="Rast P."/>
            <person name="Oberbeckmann S."/>
            <person name="Bunk B."/>
            <person name="Jeske O."/>
            <person name="Meyerdierks A."/>
            <person name="Storesund J.E."/>
            <person name="Kallscheuer N."/>
            <person name="Luecker S."/>
            <person name="Lage O.M."/>
            <person name="Pohl T."/>
            <person name="Merkel B.J."/>
            <person name="Hornburger P."/>
            <person name="Mueller R.-W."/>
            <person name="Bruemmer F."/>
            <person name="Labrenz M."/>
            <person name="Spormann A.M."/>
            <person name="Op den Camp H."/>
            <person name="Overmann J."/>
            <person name="Amann R."/>
            <person name="Jetten M.S.M."/>
            <person name="Mascher T."/>
            <person name="Medema M.H."/>
            <person name="Devos D.P."/>
            <person name="Kaster A.-K."/>
            <person name="Ovreas L."/>
            <person name="Rohde M."/>
            <person name="Galperin M.Y."/>
            <person name="Jogler C."/>
        </authorList>
    </citation>
    <scope>NUCLEOTIDE SEQUENCE [LARGE SCALE GENOMIC DNA]</scope>
    <source>
        <strain evidence="5 6">Spb1</strain>
    </source>
</reference>